<reference evidence="1 2" key="1">
    <citation type="journal article" date="2012" name="PLoS Pathog.">
        <title>Diverse lifestyles and strategies of plant pathogenesis encoded in the genomes of eighteen Dothideomycetes fungi.</title>
        <authorList>
            <person name="Ohm R.A."/>
            <person name="Feau N."/>
            <person name="Henrissat B."/>
            <person name="Schoch C.L."/>
            <person name="Horwitz B.A."/>
            <person name="Barry K.W."/>
            <person name="Condon B.J."/>
            <person name="Copeland A.C."/>
            <person name="Dhillon B."/>
            <person name="Glaser F."/>
            <person name="Hesse C.N."/>
            <person name="Kosti I."/>
            <person name="LaButti K."/>
            <person name="Lindquist E.A."/>
            <person name="Lucas S."/>
            <person name="Salamov A.A."/>
            <person name="Bradshaw R.E."/>
            <person name="Ciuffetti L."/>
            <person name="Hamelin R.C."/>
            <person name="Kema G.H.J."/>
            <person name="Lawrence C."/>
            <person name="Scott J.A."/>
            <person name="Spatafora J.W."/>
            <person name="Turgeon B.G."/>
            <person name="de Wit P.J.G.M."/>
            <person name="Zhong S."/>
            <person name="Goodwin S.B."/>
            <person name="Grigoriev I.V."/>
        </authorList>
    </citation>
    <scope>NUCLEOTIDE SEQUENCE [LARGE SCALE GENOMIC DNA]</scope>
    <source>
        <strain evidence="1 2">CIRAD86</strain>
    </source>
</reference>
<dbReference type="HOGENOM" id="CLU_2400631_0_0_1"/>
<dbReference type="RefSeq" id="XP_007928161.1">
    <property type="nucleotide sequence ID" value="XM_007929970.1"/>
</dbReference>
<evidence type="ECO:0000313" key="2">
    <source>
        <dbReference type="Proteomes" id="UP000016932"/>
    </source>
</evidence>
<organism evidence="1 2">
    <name type="scientific">Pseudocercospora fijiensis (strain CIRAD86)</name>
    <name type="common">Black leaf streak disease fungus</name>
    <name type="synonym">Mycosphaerella fijiensis</name>
    <dbReference type="NCBI Taxonomy" id="383855"/>
    <lineage>
        <taxon>Eukaryota</taxon>
        <taxon>Fungi</taxon>
        <taxon>Dikarya</taxon>
        <taxon>Ascomycota</taxon>
        <taxon>Pezizomycotina</taxon>
        <taxon>Dothideomycetes</taxon>
        <taxon>Dothideomycetidae</taxon>
        <taxon>Mycosphaerellales</taxon>
        <taxon>Mycosphaerellaceae</taxon>
        <taxon>Pseudocercospora</taxon>
    </lineage>
</organism>
<accession>M3AUH7</accession>
<name>M3AUH7_PSEFD</name>
<gene>
    <name evidence="1" type="ORF">MYCFIDRAFT_176158</name>
</gene>
<dbReference type="VEuPathDB" id="FungiDB:MYCFIDRAFT_176158"/>
<dbReference type="AlphaFoldDB" id="M3AUH7"/>
<dbReference type="KEGG" id="pfj:MYCFIDRAFT_176158"/>
<sequence>MPQAATAALLLPTFSYIQVEALHIISLPFYHTKLQCTSYRCEDDPRLRISHLTHHTTPHFIIPPSLFKTSPTHNLNAAANKMPNFEKKYQGAD</sequence>
<keyword evidence="2" id="KW-1185">Reference proteome</keyword>
<dbReference type="GeneID" id="19333505"/>
<protein>
    <submittedName>
        <fullName evidence="1">Uncharacterized protein</fullName>
    </submittedName>
</protein>
<dbReference type="Proteomes" id="UP000016932">
    <property type="component" value="Unassembled WGS sequence"/>
</dbReference>
<proteinExistence type="predicted"/>
<evidence type="ECO:0000313" key="1">
    <source>
        <dbReference type="EMBL" id="EME80778.1"/>
    </source>
</evidence>
<dbReference type="EMBL" id="KB446560">
    <property type="protein sequence ID" value="EME80778.1"/>
    <property type="molecule type" value="Genomic_DNA"/>
</dbReference>